<keyword evidence="5" id="KW-1185">Reference proteome</keyword>
<dbReference type="AlphaFoldDB" id="A0A9R1WLS1"/>
<accession>A0A9R1WLS1</accession>
<dbReference type="Proteomes" id="UP000235145">
    <property type="component" value="Unassembled WGS sequence"/>
</dbReference>
<dbReference type="InterPro" id="IPR004332">
    <property type="entry name" value="Transposase_MuDR"/>
</dbReference>
<feature type="transmembrane region" description="Helical" evidence="1">
    <location>
        <begin position="6"/>
        <end position="25"/>
    </location>
</feature>
<feature type="domain" description="Transposase MuDR plant" evidence="2">
    <location>
        <begin position="85"/>
        <end position="146"/>
    </location>
</feature>
<organism evidence="4 5">
    <name type="scientific">Lactuca sativa</name>
    <name type="common">Garden lettuce</name>
    <dbReference type="NCBI Taxonomy" id="4236"/>
    <lineage>
        <taxon>Eukaryota</taxon>
        <taxon>Viridiplantae</taxon>
        <taxon>Streptophyta</taxon>
        <taxon>Embryophyta</taxon>
        <taxon>Tracheophyta</taxon>
        <taxon>Spermatophyta</taxon>
        <taxon>Magnoliopsida</taxon>
        <taxon>eudicotyledons</taxon>
        <taxon>Gunneridae</taxon>
        <taxon>Pentapetalae</taxon>
        <taxon>asterids</taxon>
        <taxon>campanulids</taxon>
        <taxon>Asterales</taxon>
        <taxon>Asteraceae</taxon>
        <taxon>Cichorioideae</taxon>
        <taxon>Cichorieae</taxon>
        <taxon>Lactucinae</taxon>
        <taxon>Lactuca</taxon>
    </lineage>
</organism>
<dbReference type="InterPro" id="IPR018289">
    <property type="entry name" value="MULE_transposase_dom"/>
</dbReference>
<sequence>MELVAIFASFLILILSLCFFFLVVIDDMINGIEDENDEEAPFDNNAQVPSTFTNMEGTNLNIDDNWIVSQSTSKNDFTRELGKDSFKDKEELVRAIKIHCIKTHRQFKVIESRPTIWTLRCKLYLQSGCKWKLHASKRKCSGYFEIITYTVPHTCLHYKLSQDRLNLDASLIAMETRYLIKAQPSISILALRVEIVETLEIVEMLGYTPSYKKVWVGKQKEIEHVFGNWEESYVTLPKYIGALQKSTDVDEFEFSRVVWAFSPSIEGFHDFRPVISIDVTHLYGKYMGKMLIAMGVEGNNQIFPLAFAIIENKSYDTWNWFVSHVKNHVVKDHEVICLISGHPGGILKAINEHGSPWLESCGFHSFSLSFQESKSNSKSSTPSWMKLERQIYMLEIGWSVIHLIDGDLHMIVEGDCNISMARYF</sequence>
<dbReference type="Pfam" id="PF03108">
    <property type="entry name" value="DBD_Tnp_Mut"/>
    <property type="match status" value="1"/>
</dbReference>
<dbReference type="PANTHER" id="PTHR31973:SF195">
    <property type="entry name" value="MUDR FAMILY TRANSPOSASE"/>
    <property type="match status" value="1"/>
</dbReference>
<evidence type="ECO:0000313" key="4">
    <source>
        <dbReference type="EMBL" id="KAJ0225087.1"/>
    </source>
</evidence>
<comment type="caution">
    <text evidence="4">The sequence shown here is derived from an EMBL/GenBank/DDBJ whole genome shotgun (WGS) entry which is preliminary data.</text>
</comment>
<keyword evidence="1" id="KW-1133">Transmembrane helix</keyword>
<dbReference type="Pfam" id="PF10551">
    <property type="entry name" value="MULE"/>
    <property type="match status" value="1"/>
</dbReference>
<gene>
    <name evidence="4" type="ORF">LSAT_V11C100021310</name>
</gene>
<reference evidence="4 5" key="1">
    <citation type="journal article" date="2017" name="Nat. Commun.">
        <title>Genome assembly with in vitro proximity ligation data and whole-genome triplication in lettuce.</title>
        <authorList>
            <person name="Reyes-Chin-Wo S."/>
            <person name="Wang Z."/>
            <person name="Yang X."/>
            <person name="Kozik A."/>
            <person name="Arikit S."/>
            <person name="Song C."/>
            <person name="Xia L."/>
            <person name="Froenicke L."/>
            <person name="Lavelle D.O."/>
            <person name="Truco M.J."/>
            <person name="Xia R."/>
            <person name="Zhu S."/>
            <person name="Xu C."/>
            <person name="Xu H."/>
            <person name="Xu X."/>
            <person name="Cox K."/>
            <person name="Korf I."/>
            <person name="Meyers B.C."/>
            <person name="Michelmore R.W."/>
        </authorList>
    </citation>
    <scope>NUCLEOTIDE SEQUENCE [LARGE SCALE GENOMIC DNA]</scope>
    <source>
        <strain evidence="5">cv. Salinas</strain>
        <tissue evidence="4">Seedlings</tissue>
    </source>
</reference>
<dbReference type="EMBL" id="NBSK02000001">
    <property type="protein sequence ID" value="KAJ0225087.1"/>
    <property type="molecule type" value="Genomic_DNA"/>
</dbReference>
<dbReference type="PANTHER" id="PTHR31973">
    <property type="entry name" value="POLYPROTEIN, PUTATIVE-RELATED"/>
    <property type="match status" value="1"/>
</dbReference>
<protein>
    <recommendedName>
        <fullName evidence="6">Transposase MuDR plant domain-containing protein</fullName>
    </recommendedName>
</protein>
<proteinExistence type="predicted"/>
<keyword evidence="1" id="KW-0472">Membrane</keyword>
<evidence type="ECO:0008006" key="6">
    <source>
        <dbReference type="Google" id="ProtNLM"/>
    </source>
</evidence>
<evidence type="ECO:0000259" key="2">
    <source>
        <dbReference type="Pfam" id="PF03108"/>
    </source>
</evidence>
<evidence type="ECO:0000256" key="1">
    <source>
        <dbReference type="SAM" id="Phobius"/>
    </source>
</evidence>
<name>A0A9R1WLS1_LACSA</name>
<evidence type="ECO:0000259" key="3">
    <source>
        <dbReference type="Pfam" id="PF10551"/>
    </source>
</evidence>
<keyword evidence="1" id="KW-0812">Transmembrane</keyword>
<feature type="domain" description="MULE transposase" evidence="3">
    <location>
        <begin position="274"/>
        <end position="354"/>
    </location>
</feature>
<evidence type="ECO:0000313" key="5">
    <source>
        <dbReference type="Proteomes" id="UP000235145"/>
    </source>
</evidence>